<dbReference type="EMBL" id="CADEBD010000055">
    <property type="protein sequence ID" value="CAB3222299.1"/>
    <property type="molecule type" value="Genomic_DNA"/>
</dbReference>
<dbReference type="PANTHER" id="PTHR37932:SF1">
    <property type="entry name" value="SMALL LYSINE-RICH PROTEIN 1"/>
    <property type="match status" value="1"/>
</dbReference>
<comment type="caution">
    <text evidence="2">The sequence shown here is derived from an EMBL/GenBank/DDBJ whole genome shotgun (WGS) entry which is preliminary data.</text>
</comment>
<dbReference type="Proteomes" id="UP000494256">
    <property type="component" value="Unassembled WGS sequence"/>
</dbReference>
<proteinExistence type="predicted"/>
<name>A0A8S0YRA6_ARCPL</name>
<evidence type="ECO:0000256" key="1">
    <source>
        <dbReference type="SAM" id="MobiDB-lite"/>
    </source>
</evidence>
<protein>
    <submittedName>
        <fullName evidence="2">Uncharacterized protein</fullName>
    </submittedName>
</protein>
<dbReference type="PANTHER" id="PTHR37932">
    <property type="entry name" value="SMALL LYSINE-RICH PROTEIN 1"/>
    <property type="match status" value="1"/>
</dbReference>
<dbReference type="OrthoDB" id="275583at2759"/>
<dbReference type="AlphaFoldDB" id="A0A8S0YRA6"/>
<sequence length="129" mass="14852">MSSIDELSEIVKPEKGSKKKGKAKGSSDEDMLSEAATQNFYYGCHNVQELLQARGYCPPDFEKKKKRKEVAIRSKLFMACITILLPFKRREITEKRNEKTILMRICLVKLLAIFNCRCHNVQELLQARG</sequence>
<dbReference type="InterPro" id="IPR037760">
    <property type="entry name" value="SMKR1"/>
</dbReference>
<gene>
    <name evidence="2" type="ORF">APLA_LOCUS1148</name>
</gene>
<accession>A0A8S0YRA6</accession>
<organism evidence="2 3">
    <name type="scientific">Arctia plantaginis</name>
    <name type="common">Wood tiger moth</name>
    <name type="synonym">Phalaena plantaginis</name>
    <dbReference type="NCBI Taxonomy" id="874455"/>
    <lineage>
        <taxon>Eukaryota</taxon>
        <taxon>Metazoa</taxon>
        <taxon>Ecdysozoa</taxon>
        <taxon>Arthropoda</taxon>
        <taxon>Hexapoda</taxon>
        <taxon>Insecta</taxon>
        <taxon>Pterygota</taxon>
        <taxon>Neoptera</taxon>
        <taxon>Endopterygota</taxon>
        <taxon>Lepidoptera</taxon>
        <taxon>Glossata</taxon>
        <taxon>Ditrysia</taxon>
        <taxon>Noctuoidea</taxon>
        <taxon>Erebidae</taxon>
        <taxon>Arctiinae</taxon>
        <taxon>Arctia</taxon>
    </lineage>
</organism>
<evidence type="ECO:0000313" key="2">
    <source>
        <dbReference type="EMBL" id="CAB3222299.1"/>
    </source>
</evidence>
<feature type="region of interest" description="Disordered" evidence="1">
    <location>
        <begin position="1"/>
        <end position="31"/>
    </location>
</feature>
<reference evidence="2 3" key="1">
    <citation type="submission" date="2020-04" db="EMBL/GenBank/DDBJ databases">
        <authorList>
            <person name="Wallbank WR R."/>
            <person name="Pardo Diaz C."/>
            <person name="Kozak K."/>
            <person name="Martin S."/>
            <person name="Jiggins C."/>
            <person name="Moest M."/>
            <person name="Warren A I."/>
            <person name="Byers J.R.P. K."/>
            <person name="Montejo-Kovacevich G."/>
            <person name="Yen C E."/>
        </authorList>
    </citation>
    <scope>NUCLEOTIDE SEQUENCE [LARGE SCALE GENOMIC DNA]</scope>
</reference>
<evidence type="ECO:0000313" key="3">
    <source>
        <dbReference type="Proteomes" id="UP000494256"/>
    </source>
</evidence>